<reference evidence="2 3" key="1">
    <citation type="submission" date="2020-08" db="EMBL/GenBank/DDBJ databases">
        <title>Genomic Encyclopedia of Type Strains, Phase IV (KMG-IV): sequencing the most valuable type-strain genomes for metagenomic binning, comparative biology and taxonomic classification.</title>
        <authorList>
            <person name="Goeker M."/>
        </authorList>
    </citation>
    <scope>NUCLEOTIDE SEQUENCE [LARGE SCALE GENOMIC DNA]</scope>
    <source>
        <strain evidence="2 3">DSM 101806</strain>
    </source>
</reference>
<dbReference type="RefSeq" id="WP_183994597.1">
    <property type="nucleotide sequence ID" value="NZ_JACIEH010000001.1"/>
</dbReference>
<keyword evidence="1" id="KW-0732">Signal</keyword>
<evidence type="ECO:0000313" key="2">
    <source>
        <dbReference type="EMBL" id="MBB4097162.1"/>
    </source>
</evidence>
<protein>
    <submittedName>
        <fullName evidence="2">Uncharacterized protein</fullName>
    </submittedName>
</protein>
<evidence type="ECO:0000313" key="3">
    <source>
        <dbReference type="Proteomes" id="UP000557392"/>
    </source>
</evidence>
<accession>A0A7W6NV77</accession>
<feature type="signal peptide" evidence="1">
    <location>
        <begin position="1"/>
        <end position="26"/>
    </location>
</feature>
<sequence length="285" mass="31268">MSYSLLKFTLLGLTVIAPSVPAAATAAPGDSRAPKKLMQRWATGTPSPGAGLPGWYSRTPDLHVHQPLSGPRIPVAEIDLLRRRAMLVFDALMLQPSLRDVRGTALQADINISVVPTEAGVRLVGATFSINAKSVIEGKPGTILRDGRYITPSEEGAVLRVFLNPYDMLAHRQVLAEGVQGASLQIRTGSAFGLYVADRLPDYDPRSEYAWNPRPLAAQLQNDRSWYQPGAPGVHPLLAHVSSYSQENDALRTDRLDPERPVARLAAAMFMTDWEDVRRRMKALR</sequence>
<organism evidence="2 3">
    <name type="scientific">Sphingomonas kyeonggiensis</name>
    <dbReference type="NCBI Taxonomy" id="1268553"/>
    <lineage>
        <taxon>Bacteria</taxon>
        <taxon>Pseudomonadati</taxon>
        <taxon>Pseudomonadota</taxon>
        <taxon>Alphaproteobacteria</taxon>
        <taxon>Sphingomonadales</taxon>
        <taxon>Sphingomonadaceae</taxon>
        <taxon>Sphingomonas</taxon>
    </lineage>
</organism>
<dbReference type="EMBL" id="JACIEH010000001">
    <property type="protein sequence ID" value="MBB4097162.1"/>
    <property type="molecule type" value="Genomic_DNA"/>
</dbReference>
<keyword evidence="3" id="KW-1185">Reference proteome</keyword>
<feature type="chain" id="PRO_5031061560" evidence="1">
    <location>
        <begin position="27"/>
        <end position="285"/>
    </location>
</feature>
<gene>
    <name evidence="2" type="ORF">GGR46_000695</name>
</gene>
<comment type="caution">
    <text evidence="2">The sequence shown here is derived from an EMBL/GenBank/DDBJ whole genome shotgun (WGS) entry which is preliminary data.</text>
</comment>
<proteinExistence type="predicted"/>
<dbReference type="AlphaFoldDB" id="A0A7W6NV77"/>
<name>A0A7W6NV77_9SPHN</name>
<dbReference type="Proteomes" id="UP000557392">
    <property type="component" value="Unassembled WGS sequence"/>
</dbReference>
<evidence type="ECO:0000256" key="1">
    <source>
        <dbReference type="SAM" id="SignalP"/>
    </source>
</evidence>